<dbReference type="InterPro" id="IPR023214">
    <property type="entry name" value="HAD_sf"/>
</dbReference>
<reference evidence="5 6" key="1">
    <citation type="journal article" date="2019" name="PLoS Biol.">
        <title>Sex chromosomes control vertical transmission of feminizing Wolbachia symbionts in an isopod.</title>
        <authorList>
            <person name="Becking T."/>
            <person name="Chebbi M.A."/>
            <person name="Giraud I."/>
            <person name="Moumen B."/>
            <person name="Laverre T."/>
            <person name="Caubet Y."/>
            <person name="Peccoud J."/>
            <person name="Gilbert C."/>
            <person name="Cordaux R."/>
        </authorList>
    </citation>
    <scope>NUCLEOTIDE SEQUENCE [LARGE SCALE GENOMIC DNA]</scope>
    <source>
        <strain evidence="5">ANa2</strain>
        <tissue evidence="5">Whole body excluding digestive tract and cuticle</tissue>
    </source>
</reference>
<organism evidence="5 6">
    <name type="scientific">Armadillidium nasatum</name>
    <dbReference type="NCBI Taxonomy" id="96803"/>
    <lineage>
        <taxon>Eukaryota</taxon>
        <taxon>Metazoa</taxon>
        <taxon>Ecdysozoa</taxon>
        <taxon>Arthropoda</taxon>
        <taxon>Crustacea</taxon>
        <taxon>Multicrustacea</taxon>
        <taxon>Malacostraca</taxon>
        <taxon>Eumalacostraca</taxon>
        <taxon>Peracarida</taxon>
        <taxon>Isopoda</taxon>
        <taxon>Oniscidea</taxon>
        <taxon>Crinocheta</taxon>
        <taxon>Armadillidiidae</taxon>
        <taxon>Armadillidium</taxon>
    </lineage>
</organism>
<keyword evidence="2" id="KW-0479">Metal-binding</keyword>
<evidence type="ECO:0000256" key="1">
    <source>
        <dbReference type="ARBA" id="ARBA00009589"/>
    </source>
</evidence>
<accession>A0A5N5SIZ1</accession>
<dbReference type="InterPro" id="IPR008380">
    <property type="entry name" value="HAD-SF_hydro_IG_5-nucl"/>
</dbReference>
<evidence type="ECO:0000256" key="4">
    <source>
        <dbReference type="ARBA" id="ARBA00022842"/>
    </source>
</evidence>
<dbReference type="GO" id="GO:0008253">
    <property type="term" value="F:5'-nucleotidase activity"/>
    <property type="evidence" value="ECO:0007669"/>
    <property type="project" value="TreeGrafter"/>
</dbReference>
<evidence type="ECO:0000256" key="3">
    <source>
        <dbReference type="ARBA" id="ARBA00022801"/>
    </source>
</evidence>
<dbReference type="Pfam" id="PF05761">
    <property type="entry name" value="5_nucleotid"/>
    <property type="match status" value="2"/>
</dbReference>
<keyword evidence="6" id="KW-1185">Reference proteome</keyword>
<dbReference type="SUPFAM" id="SSF56784">
    <property type="entry name" value="HAD-like"/>
    <property type="match status" value="1"/>
</dbReference>
<dbReference type="EMBL" id="SEYY01024902">
    <property type="protein sequence ID" value="KAB7493802.1"/>
    <property type="molecule type" value="Genomic_DNA"/>
</dbReference>
<proteinExistence type="inferred from homology"/>
<protein>
    <submittedName>
        <fullName evidence="5">5'-nucleotidase domain-containing protein 2</fullName>
    </submittedName>
</protein>
<dbReference type="Gene3D" id="3.40.50.1000">
    <property type="entry name" value="HAD superfamily/HAD-like"/>
    <property type="match status" value="1"/>
</dbReference>
<keyword evidence="3" id="KW-0378">Hydrolase</keyword>
<dbReference type="InterPro" id="IPR036412">
    <property type="entry name" value="HAD-like_sf"/>
</dbReference>
<comment type="similarity">
    <text evidence="1">Belongs to the 5'(3')-deoxyribonucleotidase family.</text>
</comment>
<name>A0A5N5SIZ1_9CRUS</name>
<evidence type="ECO:0000256" key="2">
    <source>
        <dbReference type="ARBA" id="ARBA00022723"/>
    </source>
</evidence>
<comment type="caution">
    <text evidence="5">The sequence shown here is derived from an EMBL/GenBank/DDBJ whole genome shotgun (WGS) entry which is preliminary data.</text>
</comment>
<keyword evidence="4" id="KW-0460">Magnesium</keyword>
<gene>
    <name evidence="5" type="primary">NT5DC2</name>
    <name evidence="5" type="ORF">Anas_02298</name>
</gene>
<dbReference type="PANTHER" id="PTHR12103:SF12">
    <property type="entry name" value="FI20020P1"/>
    <property type="match status" value="1"/>
</dbReference>
<dbReference type="PANTHER" id="PTHR12103">
    <property type="entry name" value="5'-NUCLEOTIDASE DOMAIN-CONTAINING"/>
    <property type="match status" value="1"/>
</dbReference>
<dbReference type="AlphaFoldDB" id="A0A5N5SIZ1"/>
<dbReference type="Proteomes" id="UP000326759">
    <property type="component" value="Unassembled WGS sequence"/>
</dbReference>
<evidence type="ECO:0000313" key="6">
    <source>
        <dbReference type="Proteomes" id="UP000326759"/>
    </source>
</evidence>
<evidence type="ECO:0000313" key="5">
    <source>
        <dbReference type="EMBL" id="KAB7493802.1"/>
    </source>
</evidence>
<sequence length="483" mass="56595">MTPLYNCKGPLRLSSFRSFCSLTKPFCLQHNLFSLCCKSSNMNSLSNKTRVITFVTQSKSYSTESLRKFYAEGRSLWEKKKLPEDINSSVVFASNELDLGEIKVYGFDYDYTIAQYSPSVEKLIYDLGKKALISKYRYPKEIESLEYNRSYAVRGLHYDIQNGLLMKLDQFQQIQIGSIYRGLTHVSMEEVRKIYGSKALSLGYVEGHLRGSAIGSIHPEMHRIVGQDVPKYLVRDPKLVDFFQRLKRSGKETFIITNSPYYFVDLGMTFLLGENWQDYFDVVIAKAKKPDFFTDNMRPFRELVKEIHMTCWGPVKCLEKGKVYLEGNLSSLQEMKNWDGQGVLYFGDHPYSDLADVSLHHLWRTGAIIWELDDEIRILNSLDYKRAIGWLQILQNIIENCQDSDEEDAREVILEWTKERDELRKKTKDLFNPYFGSVFRTHDNPTYFSRRLFRFADIYTSRLSNLNNYSVKHTFYPRKVNFY</sequence>
<dbReference type="GO" id="GO:0046872">
    <property type="term" value="F:metal ion binding"/>
    <property type="evidence" value="ECO:0007669"/>
    <property type="project" value="UniProtKB-KW"/>
</dbReference>
<dbReference type="OrthoDB" id="409330at2759"/>